<organism evidence="1 2">
    <name type="scientific">Saccharicrinis fermentans DSM 9555 = JCM 21142</name>
    <dbReference type="NCBI Taxonomy" id="869213"/>
    <lineage>
        <taxon>Bacteria</taxon>
        <taxon>Pseudomonadati</taxon>
        <taxon>Bacteroidota</taxon>
        <taxon>Bacteroidia</taxon>
        <taxon>Marinilabiliales</taxon>
        <taxon>Marinilabiliaceae</taxon>
        <taxon>Saccharicrinis</taxon>
    </lineage>
</organism>
<dbReference type="EMBL" id="BAMD01000024">
    <property type="protein sequence ID" value="GAF03494.1"/>
    <property type="molecule type" value="Genomic_DNA"/>
</dbReference>
<proteinExistence type="predicted"/>
<dbReference type="AlphaFoldDB" id="W7YM70"/>
<dbReference type="Proteomes" id="UP000019402">
    <property type="component" value="Unassembled WGS sequence"/>
</dbReference>
<evidence type="ECO:0000313" key="2">
    <source>
        <dbReference type="Proteomes" id="UP000019402"/>
    </source>
</evidence>
<comment type="caution">
    <text evidence="1">The sequence shown here is derived from an EMBL/GenBank/DDBJ whole genome shotgun (WGS) entry which is preliminary data.</text>
</comment>
<name>W7YM70_9BACT</name>
<sequence length="98" mass="11645">MNHLLTTGIPHSFLFDPHQPTRTSIFLATRSSHLLSIPTYQTDYLTTYKAFHIPKFLLPFQSYTSRYFYNEMEILEQSNTDHPNYASLYKISFDTFHF</sequence>
<reference evidence="1 2" key="1">
    <citation type="journal article" date="2014" name="Genome Announc.">
        <title>Draft Genome Sequence of Cytophaga fermentans JCM 21142T, a Facultative Anaerobe Isolated from Marine Mud.</title>
        <authorList>
            <person name="Starns D."/>
            <person name="Oshima K."/>
            <person name="Suda W."/>
            <person name="Iino T."/>
            <person name="Yuki M."/>
            <person name="Inoue J."/>
            <person name="Kitamura K."/>
            <person name="Iida T."/>
            <person name="Darby A."/>
            <person name="Hattori M."/>
            <person name="Ohkuma M."/>
        </authorList>
    </citation>
    <scope>NUCLEOTIDE SEQUENCE [LARGE SCALE GENOMIC DNA]</scope>
    <source>
        <strain evidence="1 2">JCM 21142</strain>
    </source>
</reference>
<keyword evidence="2" id="KW-1185">Reference proteome</keyword>
<accession>W7YM70</accession>
<gene>
    <name evidence="1" type="ORF">JCM21142_52171</name>
</gene>
<protein>
    <submittedName>
        <fullName evidence="1">Uncharacterized protein</fullName>
    </submittedName>
</protein>
<evidence type="ECO:0000313" key="1">
    <source>
        <dbReference type="EMBL" id="GAF03494.1"/>
    </source>
</evidence>